<dbReference type="STRING" id="442562.Rumeso_01549"/>
<organism evidence="10 11">
    <name type="scientific">Rubellimicrobium mesophilum DSM 19309</name>
    <dbReference type="NCBI Taxonomy" id="442562"/>
    <lineage>
        <taxon>Bacteria</taxon>
        <taxon>Pseudomonadati</taxon>
        <taxon>Pseudomonadota</taxon>
        <taxon>Alphaproteobacteria</taxon>
        <taxon>Rhodobacterales</taxon>
        <taxon>Roseobacteraceae</taxon>
        <taxon>Rubellimicrobium</taxon>
    </lineage>
</organism>
<feature type="chain" id="PRO_5001493353" description="Arabinan endo-1,5-alpha-L-arabinosidase" evidence="9">
    <location>
        <begin position="21"/>
        <end position="487"/>
    </location>
</feature>
<evidence type="ECO:0008006" key="12">
    <source>
        <dbReference type="Google" id="ProtNLM"/>
    </source>
</evidence>
<dbReference type="GO" id="GO:0004553">
    <property type="term" value="F:hydrolase activity, hydrolyzing O-glycosyl compounds"/>
    <property type="evidence" value="ECO:0007669"/>
    <property type="project" value="InterPro"/>
</dbReference>
<accession>A0A017HQG0</accession>
<gene>
    <name evidence="10" type="ORF">Rumeso_01549</name>
</gene>
<keyword evidence="9" id="KW-0732">Signal</keyword>
<keyword evidence="11" id="KW-1185">Reference proteome</keyword>
<evidence type="ECO:0000256" key="9">
    <source>
        <dbReference type="SAM" id="SignalP"/>
    </source>
</evidence>
<dbReference type="PANTHER" id="PTHR43301">
    <property type="entry name" value="ARABINAN ENDO-1,5-ALPHA-L-ARABINOSIDASE"/>
    <property type="match status" value="1"/>
</dbReference>
<comment type="similarity">
    <text evidence="2 7">Belongs to the glycosyl hydrolase 43 family.</text>
</comment>
<dbReference type="Pfam" id="PF04616">
    <property type="entry name" value="Glyco_hydro_43"/>
    <property type="match status" value="1"/>
</dbReference>
<comment type="pathway">
    <text evidence="1">Glycan metabolism; L-arabinan degradation.</text>
</comment>
<evidence type="ECO:0000256" key="3">
    <source>
        <dbReference type="ARBA" id="ARBA00022801"/>
    </source>
</evidence>
<evidence type="ECO:0000256" key="2">
    <source>
        <dbReference type="ARBA" id="ARBA00009865"/>
    </source>
</evidence>
<feature type="region of interest" description="Disordered" evidence="8">
    <location>
        <begin position="362"/>
        <end position="443"/>
    </location>
</feature>
<dbReference type="RefSeq" id="WP_051520866.1">
    <property type="nucleotide sequence ID" value="NZ_KK088521.1"/>
</dbReference>
<dbReference type="EMBL" id="AOSK01000041">
    <property type="protein sequence ID" value="EYD76591.1"/>
    <property type="molecule type" value="Genomic_DNA"/>
</dbReference>
<feature type="site" description="Important for catalytic activity, responsible for pKa modulation of the active site Glu and correct orientation of both the proton donor and substrate" evidence="6">
    <location>
        <position position="185"/>
    </location>
</feature>
<evidence type="ECO:0000256" key="6">
    <source>
        <dbReference type="PIRSR" id="PIRSR606710-2"/>
    </source>
</evidence>
<dbReference type="HOGENOM" id="CLU_560061_0_0_5"/>
<dbReference type="InterPro" id="IPR006710">
    <property type="entry name" value="Glyco_hydro_43"/>
</dbReference>
<evidence type="ECO:0000256" key="1">
    <source>
        <dbReference type="ARBA" id="ARBA00004834"/>
    </source>
</evidence>
<dbReference type="SUPFAM" id="SSF75005">
    <property type="entry name" value="Arabinanase/levansucrase/invertase"/>
    <property type="match status" value="1"/>
</dbReference>
<sequence length="487" mass="52615">MTRMGASLIAALALLGWAVAAQEGPGRTTSSPLPMVAEGRAVESCADPTAIEAEGGWTMLCTSDPLWAGDRYRLLPMFRSEDLVHWSHAGDAFDRDEGTAVGEPPGWASRRAMLWAPEIEEIGGRFYLFFGVTDVRTGGEPACDSDGAIGYAVGETSVGPWVVAEAPLIAPRRAGPGCDFLWTYDPEVVATPEGRRFIYYGSYYGGIEARELTVLPDGSLWADPGTAVPVAVAGRYEGAEVVERDGAWWLFVSSSNCCNGPQTGYAVFAGRADGPLGPFRDRDEASFLDARAGGTPVIVQNGNGWVGPGHDTVLQDRAGQWWTIYHAVEEARPWFGEEVGFTRRPALLDRLDWVDGWPVVVGGPSEGERAAPALEAGKGSGRRAGSRGGGGRGAAARVLGRVRRDDEPPVAAGCEKRRRPGSPRASSGSGRRTRTSTRTATTRRCCWRGRRRGTSWWRRRWRWTCRRGAASITCRRESCSTGTMTIT</sequence>
<dbReference type="OrthoDB" id="9801455at2"/>
<dbReference type="InterPro" id="IPR023296">
    <property type="entry name" value="Glyco_hydro_beta-prop_sf"/>
</dbReference>
<feature type="active site" description="Proton donor" evidence="5">
    <location>
        <position position="237"/>
    </location>
</feature>
<dbReference type="GO" id="GO:0005975">
    <property type="term" value="P:carbohydrate metabolic process"/>
    <property type="evidence" value="ECO:0007669"/>
    <property type="project" value="InterPro"/>
</dbReference>
<evidence type="ECO:0000313" key="10">
    <source>
        <dbReference type="EMBL" id="EYD76591.1"/>
    </source>
</evidence>
<reference evidence="10 11" key="1">
    <citation type="submission" date="2013-02" db="EMBL/GenBank/DDBJ databases">
        <authorList>
            <person name="Fiebig A."/>
            <person name="Goeker M."/>
            <person name="Klenk H.-P.P."/>
        </authorList>
    </citation>
    <scope>NUCLEOTIDE SEQUENCE [LARGE SCALE GENOMIC DNA]</scope>
    <source>
        <strain evidence="10 11">DSM 19309</strain>
    </source>
</reference>
<dbReference type="Proteomes" id="UP000019666">
    <property type="component" value="Unassembled WGS sequence"/>
</dbReference>
<feature type="compositionally biased region" description="Low complexity" evidence="8">
    <location>
        <begin position="422"/>
        <end position="443"/>
    </location>
</feature>
<feature type="active site" description="Proton acceptor" evidence="5">
    <location>
        <position position="47"/>
    </location>
</feature>
<keyword evidence="4 7" id="KW-0326">Glycosidase</keyword>
<feature type="signal peptide" evidence="9">
    <location>
        <begin position="1"/>
        <end position="20"/>
    </location>
</feature>
<keyword evidence="3 7" id="KW-0378">Hydrolase</keyword>
<dbReference type="Gene3D" id="2.115.10.20">
    <property type="entry name" value="Glycosyl hydrolase domain, family 43"/>
    <property type="match status" value="1"/>
</dbReference>
<evidence type="ECO:0000256" key="8">
    <source>
        <dbReference type="SAM" id="MobiDB-lite"/>
    </source>
</evidence>
<evidence type="ECO:0000256" key="7">
    <source>
        <dbReference type="RuleBase" id="RU361187"/>
    </source>
</evidence>
<protein>
    <recommendedName>
        <fullName evidence="12">Arabinan endo-1,5-alpha-L-arabinosidase</fullName>
    </recommendedName>
</protein>
<comment type="caution">
    <text evidence="10">The sequence shown here is derived from an EMBL/GenBank/DDBJ whole genome shotgun (WGS) entry which is preliminary data.</text>
</comment>
<proteinExistence type="inferred from homology"/>
<dbReference type="PANTHER" id="PTHR43301:SF3">
    <property type="entry name" value="ARABINAN ENDO-1,5-ALPHA-L-ARABINOSIDASE A-RELATED"/>
    <property type="match status" value="1"/>
</dbReference>
<evidence type="ECO:0000313" key="11">
    <source>
        <dbReference type="Proteomes" id="UP000019666"/>
    </source>
</evidence>
<dbReference type="InterPro" id="IPR050727">
    <property type="entry name" value="GH43_arabinanases"/>
</dbReference>
<evidence type="ECO:0000256" key="4">
    <source>
        <dbReference type="ARBA" id="ARBA00023295"/>
    </source>
</evidence>
<dbReference type="PATRIC" id="fig|442562.3.peg.1534"/>
<name>A0A017HQG0_9RHOB</name>
<dbReference type="AlphaFoldDB" id="A0A017HQG0"/>
<evidence type="ECO:0000256" key="5">
    <source>
        <dbReference type="PIRSR" id="PIRSR606710-1"/>
    </source>
</evidence>